<proteinExistence type="predicted"/>
<dbReference type="EMBL" id="GGEC01059481">
    <property type="protein sequence ID" value="MBX39965.1"/>
    <property type="molecule type" value="Transcribed_RNA"/>
</dbReference>
<protein>
    <submittedName>
        <fullName evidence="1">Uncharacterized protein MANES_S031900</fullName>
    </submittedName>
</protein>
<dbReference type="AlphaFoldDB" id="A0A2P2NBX2"/>
<name>A0A2P2NBX2_RHIMU</name>
<organism evidence="1">
    <name type="scientific">Rhizophora mucronata</name>
    <name type="common">Asiatic mangrove</name>
    <dbReference type="NCBI Taxonomy" id="61149"/>
    <lineage>
        <taxon>Eukaryota</taxon>
        <taxon>Viridiplantae</taxon>
        <taxon>Streptophyta</taxon>
        <taxon>Embryophyta</taxon>
        <taxon>Tracheophyta</taxon>
        <taxon>Spermatophyta</taxon>
        <taxon>Magnoliopsida</taxon>
        <taxon>eudicotyledons</taxon>
        <taxon>Gunneridae</taxon>
        <taxon>Pentapetalae</taxon>
        <taxon>rosids</taxon>
        <taxon>fabids</taxon>
        <taxon>Malpighiales</taxon>
        <taxon>Rhizophoraceae</taxon>
        <taxon>Rhizophora</taxon>
    </lineage>
</organism>
<accession>A0A2P2NBX2</accession>
<reference evidence="1" key="1">
    <citation type="submission" date="2018-02" db="EMBL/GenBank/DDBJ databases">
        <title>Rhizophora mucronata_Transcriptome.</title>
        <authorList>
            <person name="Meera S.P."/>
            <person name="Sreeshan A."/>
            <person name="Augustine A."/>
        </authorList>
    </citation>
    <scope>NUCLEOTIDE SEQUENCE</scope>
    <source>
        <tissue evidence="1">Leaf</tissue>
    </source>
</reference>
<sequence>MPFDVNLLFIVLFMNPVRDWSSKQ</sequence>
<evidence type="ECO:0000313" key="1">
    <source>
        <dbReference type="EMBL" id="MBX39965.1"/>
    </source>
</evidence>